<evidence type="ECO:0000313" key="3">
    <source>
        <dbReference type="Proteomes" id="UP000007174"/>
    </source>
</evidence>
<organism evidence="2 3">
    <name type="scientific">Colletotrichum higginsianum (strain IMI 349063)</name>
    <name type="common">Crucifer anthracnose fungus</name>
    <dbReference type="NCBI Taxonomy" id="759273"/>
    <lineage>
        <taxon>Eukaryota</taxon>
        <taxon>Fungi</taxon>
        <taxon>Dikarya</taxon>
        <taxon>Ascomycota</taxon>
        <taxon>Pezizomycotina</taxon>
        <taxon>Sordariomycetes</taxon>
        <taxon>Hypocreomycetidae</taxon>
        <taxon>Glomerellales</taxon>
        <taxon>Glomerellaceae</taxon>
        <taxon>Colletotrichum</taxon>
        <taxon>Colletotrichum destructivum species complex</taxon>
    </lineage>
</organism>
<feature type="region of interest" description="Disordered" evidence="1">
    <location>
        <begin position="1"/>
        <end position="24"/>
    </location>
</feature>
<evidence type="ECO:0000313" key="2">
    <source>
        <dbReference type="EMBL" id="CCF41228.1"/>
    </source>
</evidence>
<sequence length="207" mass="23042">MAQPPRQTTPFNAIGNNKAQDHATMLNGDSSSYNKVGYINSIQQVQIFHQQVCAAAGGSSLGSDHHLQESGVSTVVTSEKPDLDTYIGEFVELGRLISLGYQNLHRTAKPYRPFFKEIRTKVTEQDLKLESLNRSLVHALQQRKSFLISGPRYEGMVPVFSMLSMLEETLKRIRGAVNQDMQQALSKCVIELQGQENLNTSETSEAL</sequence>
<dbReference type="EMBL" id="CACQ02004568">
    <property type="protein sequence ID" value="CCF41228.1"/>
    <property type="molecule type" value="Genomic_DNA"/>
</dbReference>
<accession>H1VLX5</accession>
<dbReference type="Proteomes" id="UP000007174">
    <property type="component" value="Unassembled WGS sequence"/>
</dbReference>
<dbReference type="AlphaFoldDB" id="H1VLX5"/>
<feature type="compositionally biased region" description="Polar residues" evidence="1">
    <location>
        <begin position="1"/>
        <end position="18"/>
    </location>
</feature>
<dbReference type="HOGENOM" id="CLU_1329103_0_0_1"/>
<reference evidence="3" key="1">
    <citation type="journal article" date="2012" name="Nat. Genet.">
        <title>Lifestyle transitions in plant pathogenic Colletotrichum fungi deciphered by genome and transcriptome analyses.</title>
        <authorList>
            <person name="O'Connell R.J."/>
            <person name="Thon M.R."/>
            <person name="Hacquard S."/>
            <person name="Amyotte S.G."/>
            <person name="Kleemann J."/>
            <person name="Torres M.F."/>
            <person name="Damm U."/>
            <person name="Buiate E.A."/>
            <person name="Epstein L."/>
            <person name="Alkan N."/>
            <person name="Altmueller J."/>
            <person name="Alvarado-Balderrama L."/>
            <person name="Bauser C.A."/>
            <person name="Becker C."/>
            <person name="Birren B.W."/>
            <person name="Chen Z."/>
            <person name="Choi J."/>
            <person name="Crouch J.A."/>
            <person name="Duvick J.P."/>
            <person name="Farman M.A."/>
            <person name="Gan P."/>
            <person name="Heiman D."/>
            <person name="Henrissat B."/>
            <person name="Howard R.J."/>
            <person name="Kabbage M."/>
            <person name="Koch C."/>
            <person name="Kracher B."/>
            <person name="Kubo Y."/>
            <person name="Law A.D."/>
            <person name="Lebrun M.-H."/>
            <person name="Lee Y.-H."/>
            <person name="Miyara I."/>
            <person name="Moore N."/>
            <person name="Neumann U."/>
            <person name="Nordstroem K."/>
            <person name="Panaccione D.G."/>
            <person name="Panstruga R."/>
            <person name="Place M."/>
            <person name="Proctor R.H."/>
            <person name="Prusky D."/>
            <person name="Rech G."/>
            <person name="Reinhardt R."/>
            <person name="Rollins J.A."/>
            <person name="Rounsley S."/>
            <person name="Schardl C.L."/>
            <person name="Schwartz D.C."/>
            <person name="Shenoy N."/>
            <person name="Shirasu K."/>
            <person name="Sikhakolli U.R."/>
            <person name="Stueber K."/>
            <person name="Sukno S.A."/>
            <person name="Sweigard J.A."/>
            <person name="Takano Y."/>
            <person name="Takahara H."/>
            <person name="Trail F."/>
            <person name="van der Does H.C."/>
            <person name="Voll L.M."/>
            <person name="Will I."/>
            <person name="Young S."/>
            <person name="Zeng Q."/>
            <person name="Zhang J."/>
            <person name="Zhou S."/>
            <person name="Dickman M.B."/>
            <person name="Schulze-Lefert P."/>
            <person name="Ver Loren van Themaat E."/>
            <person name="Ma L.-J."/>
            <person name="Vaillancourt L.J."/>
        </authorList>
    </citation>
    <scope>NUCLEOTIDE SEQUENCE [LARGE SCALE GENOMIC DNA]</scope>
    <source>
        <strain evidence="3">IMI 349063</strain>
    </source>
</reference>
<dbReference type="VEuPathDB" id="FungiDB:CH63R_10487"/>
<protein>
    <submittedName>
        <fullName evidence="2">Uncharacterized protein</fullName>
    </submittedName>
</protein>
<evidence type="ECO:0000256" key="1">
    <source>
        <dbReference type="SAM" id="MobiDB-lite"/>
    </source>
</evidence>
<name>H1VLX5_COLHI</name>
<proteinExistence type="predicted"/>
<feature type="non-terminal residue" evidence="2">
    <location>
        <position position="1"/>
    </location>
</feature>
<gene>
    <name evidence="2" type="ORF">CH063_00386</name>
</gene>